<dbReference type="GO" id="GO:0016787">
    <property type="term" value="F:hydrolase activity"/>
    <property type="evidence" value="ECO:0007669"/>
    <property type="project" value="InterPro"/>
</dbReference>
<feature type="domain" description="Calcineurin-like phosphoesterase" evidence="1">
    <location>
        <begin position="1"/>
        <end position="265"/>
    </location>
</feature>
<organism evidence="2 3">
    <name type="scientific">Enterococcus termitis</name>
    <dbReference type="NCBI Taxonomy" id="332950"/>
    <lineage>
        <taxon>Bacteria</taxon>
        <taxon>Bacillati</taxon>
        <taxon>Bacillota</taxon>
        <taxon>Bacilli</taxon>
        <taxon>Lactobacillales</taxon>
        <taxon>Enterococcaceae</taxon>
        <taxon>Enterococcus</taxon>
    </lineage>
</organism>
<comment type="caution">
    <text evidence="2">The sequence shown here is derived from an EMBL/GenBank/DDBJ whole genome shotgun (WGS) entry which is preliminary data.</text>
</comment>
<gene>
    <name evidence="2" type="ORF">BCR25_14850</name>
</gene>
<evidence type="ECO:0000259" key="1">
    <source>
        <dbReference type="Pfam" id="PF00149"/>
    </source>
</evidence>
<dbReference type="Pfam" id="PF00149">
    <property type="entry name" value="Metallophos"/>
    <property type="match status" value="1"/>
</dbReference>
<evidence type="ECO:0000313" key="3">
    <source>
        <dbReference type="Proteomes" id="UP000095094"/>
    </source>
</evidence>
<sequence>MNIAFTTDSHYTWGTGKVNAWYGLSNLNNILSLSDKVDVVVAGGDNVDGGNYSKLGNLSNCIDYMEYFFNSYPGTDRFALRGNHDSGGINPYNSTGKIMSSDIITKNEFKKLYKTEEKLFDEVRDGDSLYGYKDYPDKKVRVVLIDTLDNPEELLNSDGSIKYPTWRNISFQERQLKWIAEIALGECPEDYHVAFFSHCPLRWNSSTESRLKRNFECMSLIIKNFIDKTSATISSKMEDYTVDFLVDYTTREHSNFVGWFCGHEHWDGIRQTENFQNVLCRNAWCDYQDDSVPETINEDAFRIIEIDIEKREVNLKGFGRSKDSFYKY</sequence>
<dbReference type="SUPFAM" id="SSF56300">
    <property type="entry name" value="Metallo-dependent phosphatases"/>
    <property type="match status" value="1"/>
</dbReference>
<keyword evidence="3" id="KW-1185">Reference proteome</keyword>
<dbReference type="InterPro" id="IPR004843">
    <property type="entry name" value="Calcineurin-like_PHP"/>
</dbReference>
<reference evidence="3" key="1">
    <citation type="submission" date="2016-09" db="EMBL/GenBank/DDBJ databases">
        <authorList>
            <person name="Gulvik C.A."/>
        </authorList>
    </citation>
    <scope>NUCLEOTIDE SEQUENCE [LARGE SCALE GENOMIC DNA]</scope>
    <source>
        <strain evidence="3">LMG 8895</strain>
    </source>
</reference>
<dbReference type="EMBL" id="MIJY01000003">
    <property type="protein sequence ID" value="OEG19723.1"/>
    <property type="molecule type" value="Genomic_DNA"/>
</dbReference>
<name>A0A1E5H470_9ENTE</name>
<dbReference type="OrthoDB" id="2183107at2"/>
<proteinExistence type="predicted"/>
<protein>
    <recommendedName>
        <fullName evidence="1">Calcineurin-like phosphoesterase domain-containing protein</fullName>
    </recommendedName>
</protein>
<dbReference type="InterPro" id="IPR029052">
    <property type="entry name" value="Metallo-depent_PP-like"/>
</dbReference>
<dbReference type="RefSeq" id="WP_069662337.1">
    <property type="nucleotide sequence ID" value="NZ_JBHUJJ010000001.1"/>
</dbReference>
<dbReference type="AlphaFoldDB" id="A0A1E5H470"/>
<dbReference type="Gene3D" id="3.60.21.10">
    <property type="match status" value="1"/>
</dbReference>
<accession>A0A1E5H470</accession>
<evidence type="ECO:0000313" key="2">
    <source>
        <dbReference type="EMBL" id="OEG19723.1"/>
    </source>
</evidence>
<dbReference type="Proteomes" id="UP000095094">
    <property type="component" value="Unassembled WGS sequence"/>
</dbReference>